<dbReference type="InterPro" id="IPR000408">
    <property type="entry name" value="Reg_chr_condens"/>
</dbReference>
<protein>
    <submittedName>
        <fullName evidence="2">Uncharacterized protein</fullName>
    </submittedName>
</protein>
<feature type="region of interest" description="Disordered" evidence="1">
    <location>
        <begin position="47"/>
        <end position="121"/>
    </location>
</feature>
<dbReference type="Ensembl" id="ENSSSCT00015025846.1">
    <property type="protein sequence ID" value="ENSSSCP00015010113.1"/>
    <property type="gene ID" value="ENSSSCG00015019594.1"/>
</dbReference>
<proteinExistence type="predicted"/>
<feature type="region of interest" description="Disordered" evidence="1">
    <location>
        <begin position="1"/>
        <end position="26"/>
    </location>
</feature>
<sequence length="121" mass="12714">MYFCWSGDRPRSQNPGPAGPGGDALLQAASGERHSLLLLSNGAVQSCGDNSHGQLGRKGVQRGERPGERRDAGAGRGVRQVAGLGALGPPGHRSRENGAPRSQSATHQFRFPEEPRVCFGS</sequence>
<dbReference type="AlphaFoldDB" id="A0A8D0TXX7"/>
<evidence type="ECO:0000313" key="3">
    <source>
        <dbReference type="Proteomes" id="UP000694726"/>
    </source>
</evidence>
<organism evidence="2 3">
    <name type="scientific">Sus scrofa</name>
    <name type="common">Pig</name>
    <dbReference type="NCBI Taxonomy" id="9823"/>
    <lineage>
        <taxon>Eukaryota</taxon>
        <taxon>Metazoa</taxon>
        <taxon>Chordata</taxon>
        <taxon>Craniata</taxon>
        <taxon>Vertebrata</taxon>
        <taxon>Euteleostomi</taxon>
        <taxon>Mammalia</taxon>
        <taxon>Eutheria</taxon>
        <taxon>Laurasiatheria</taxon>
        <taxon>Artiodactyla</taxon>
        <taxon>Suina</taxon>
        <taxon>Suidae</taxon>
        <taxon>Sus</taxon>
    </lineage>
</organism>
<dbReference type="Pfam" id="PF13540">
    <property type="entry name" value="RCC1_2"/>
    <property type="match status" value="1"/>
</dbReference>
<evidence type="ECO:0000256" key="1">
    <source>
        <dbReference type="SAM" id="MobiDB-lite"/>
    </source>
</evidence>
<dbReference type="InterPro" id="IPR009091">
    <property type="entry name" value="RCC1/BLIP-II"/>
</dbReference>
<dbReference type="SUPFAM" id="SSF50985">
    <property type="entry name" value="RCC1/BLIP-II"/>
    <property type="match status" value="1"/>
</dbReference>
<feature type="compositionally biased region" description="Basic and acidic residues" evidence="1">
    <location>
        <begin position="110"/>
        <end position="121"/>
    </location>
</feature>
<dbReference type="Gene3D" id="2.130.10.30">
    <property type="entry name" value="Regulator of chromosome condensation 1/beta-lactamase-inhibitor protein II"/>
    <property type="match status" value="1"/>
</dbReference>
<dbReference type="PROSITE" id="PS00626">
    <property type="entry name" value="RCC1_2"/>
    <property type="match status" value="1"/>
</dbReference>
<evidence type="ECO:0000313" key="2">
    <source>
        <dbReference type="Ensembl" id="ENSSSCP00015010113.1"/>
    </source>
</evidence>
<reference evidence="2" key="1">
    <citation type="submission" date="2025-08" db="UniProtKB">
        <authorList>
            <consortium name="Ensembl"/>
        </authorList>
    </citation>
    <scope>IDENTIFICATION</scope>
</reference>
<accession>A0A8D0TXX7</accession>
<dbReference type="Proteomes" id="UP000694726">
    <property type="component" value="Unplaced"/>
</dbReference>
<feature type="compositionally biased region" description="Basic and acidic residues" evidence="1">
    <location>
        <begin position="61"/>
        <end position="73"/>
    </location>
</feature>
<name>A0A8D0TXX7_PIG</name>